<keyword evidence="1" id="KW-0472">Membrane</keyword>
<comment type="caution">
    <text evidence="2">The sequence shown here is derived from an EMBL/GenBank/DDBJ whole genome shotgun (WGS) entry which is preliminary data.</text>
</comment>
<evidence type="ECO:0000313" key="3">
    <source>
        <dbReference type="Proteomes" id="UP001519308"/>
    </source>
</evidence>
<dbReference type="EMBL" id="JAGGLL010000016">
    <property type="protein sequence ID" value="MBP2022457.1"/>
    <property type="molecule type" value="Genomic_DNA"/>
</dbReference>
<feature type="transmembrane region" description="Helical" evidence="1">
    <location>
        <begin position="6"/>
        <end position="25"/>
    </location>
</feature>
<accession>A0ABS4K3U3</accession>
<keyword evidence="1" id="KW-0812">Transmembrane</keyword>
<organism evidence="2 3">
    <name type="scientific">Clostridium punense</name>
    <dbReference type="NCBI Taxonomy" id="1054297"/>
    <lineage>
        <taxon>Bacteria</taxon>
        <taxon>Bacillati</taxon>
        <taxon>Bacillota</taxon>
        <taxon>Clostridia</taxon>
        <taxon>Eubacteriales</taxon>
        <taxon>Clostridiaceae</taxon>
        <taxon>Clostridium</taxon>
    </lineage>
</organism>
<feature type="transmembrane region" description="Helical" evidence="1">
    <location>
        <begin position="77"/>
        <end position="94"/>
    </location>
</feature>
<sequence>MIFSQIIFYSLLVLGIAEIGISYSNSKLLTSNIMRNKVVENKSEYTKESRKRHKISGIINLFMGIFYYFSIGKYEAVILIIGMLAHVFNVMKFDSETRIYLKDKC</sequence>
<evidence type="ECO:0000313" key="2">
    <source>
        <dbReference type="EMBL" id="MBP2022457.1"/>
    </source>
</evidence>
<protein>
    <submittedName>
        <fullName evidence="2">Phosphate/sulfate permease</fullName>
    </submittedName>
</protein>
<keyword evidence="3" id="KW-1185">Reference proteome</keyword>
<proteinExistence type="predicted"/>
<reference evidence="2 3" key="1">
    <citation type="submission" date="2021-03" db="EMBL/GenBank/DDBJ databases">
        <title>Genomic Encyclopedia of Type Strains, Phase IV (KMG-IV): sequencing the most valuable type-strain genomes for metagenomic binning, comparative biology and taxonomic classification.</title>
        <authorList>
            <person name="Goeker M."/>
        </authorList>
    </citation>
    <scope>NUCLEOTIDE SEQUENCE [LARGE SCALE GENOMIC DNA]</scope>
    <source>
        <strain evidence="2 3">DSM 28650</strain>
    </source>
</reference>
<keyword evidence="1" id="KW-1133">Transmembrane helix</keyword>
<gene>
    <name evidence="2" type="ORF">J2Z44_002278</name>
</gene>
<dbReference type="RefSeq" id="WP_021285664.1">
    <property type="nucleotide sequence ID" value="NZ_JAGGLL010000016.1"/>
</dbReference>
<feature type="transmembrane region" description="Helical" evidence="1">
    <location>
        <begin position="55"/>
        <end position="71"/>
    </location>
</feature>
<dbReference type="Proteomes" id="UP001519308">
    <property type="component" value="Unassembled WGS sequence"/>
</dbReference>
<name>A0ABS4K3U3_9CLOT</name>
<evidence type="ECO:0000256" key="1">
    <source>
        <dbReference type="SAM" id="Phobius"/>
    </source>
</evidence>